<comment type="subunit">
    <text evidence="13">Homodimer.</text>
</comment>
<dbReference type="FunFam" id="3.40.1190.20:FF:000012">
    <property type="entry name" value="Ribokinase"/>
    <property type="match status" value="1"/>
</dbReference>
<dbReference type="InterPro" id="IPR029056">
    <property type="entry name" value="Ribokinase-like"/>
</dbReference>
<organism evidence="15 16">
    <name type="scientific">Cardiobacterium hominis</name>
    <dbReference type="NCBI Taxonomy" id="2718"/>
    <lineage>
        <taxon>Bacteria</taxon>
        <taxon>Pseudomonadati</taxon>
        <taxon>Pseudomonadota</taxon>
        <taxon>Gammaproteobacteria</taxon>
        <taxon>Cardiobacteriales</taxon>
        <taxon>Cardiobacteriaceae</taxon>
        <taxon>Cardiobacterium</taxon>
    </lineage>
</organism>
<dbReference type="PANTHER" id="PTHR10584">
    <property type="entry name" value="SUGAR KINASE"/>
    <property type="match status" value="1"/>
</dbReference>
<reference evidence="16" key="1">
    <citation type="submission" date="2016-04" db="EMBL/GenBank/DDBJ databases">
        <authorList>
            <person name="Tagini F."/>
        </authorList>
    </citation>
    <scope>NUCLEOTIDE SEQUENCE [LARGE SCALE GENOMIC DNA]</scope>
    <source>
        <strain evidence="16">CHUV0807</strain>
    </source>
</reference>
<dbReference type="AlphaFoldDB" id="A0A1C3H2W8"/>
<dbReference type="EC" id="2.7.1.15" evidence="2 13"/>
<feature type="binding site" evidence="13">
    <location>
        <position position="245"/>
    </location>
    <ligand>
        <name>K(+)</name>
        <dbReference type="ChEBI" id="CHEBI:29103"/>
    </ligand>
</feature>
<evidence type="ECO:0000256" key="5">
    <source>
        <dbReference type="ARBA" id="ARBA00022679"/>
    </source>
</evidence>
<dbReference type="InterPro" id="IPR011611">
    <property type="entry name" value="PfkB_dom"/>
</dbReference>
<dbReference type="NCBIfam" id="NF008353">
    <property type="entry name" value="PRK11142.1"/>
    <property type="match status" value="1"/>
</dbReference>
<evidence type="ECO:0000256" key="4">
    <source>
        <dbReference type="ARBA" id="ARBA00022490"/>
    </source>
</evidence>
<evidence type="ECO:0000256" key="11">
    <source>
        <dbReference type="ARBA" id="ARBA00022958"/>
    </source>
</evidence>
<dbReference type="HAMAP" id="MF_01987">
    <property type="entry name" value="Ribokinase"/>
    <property type="match status" value="1"/>
</dbReference>
<keyword evidence="5 13" id="KW-0808">Transferase</keyword>
<keyword evidence="4 13" id="KW-0963">Cytoplasm</keyword>
<evidence type="ECO:0000256" key="7">
    <source>
        <dbReference type="ARBA" id="ARBA00022741"/>
    </source>
</evidence>
<dbReference type="GO" id="GO:0004747">
    <property type="term" value="F:ribokinase activity"/>
    <property type="evidence" value="ECO:0007669"/>
    <property type="project" value="UniProtKB-UniRule"/>
</dbReference>
<feature type="binding site" evidence="13">
    <location>
        <position position="286"/>
    </location>
    <ligand>
        <name>K(+)</name>
        <dbReference type="ChEBI" id="CHEBI:29103"/>
    </ligand>
</feature>
<comment type="pathway">
    <text evidence="13">Carbohydrate metabolism; D-ribose degradation; D-ribose 5-phosphate from beta-D-ribopyranose: step 2/2.</text>
</comment>
<evidence type="ECO:0000256" key="6">
    <source>
        <dbReference type="ARBA" id="ARBA00022723"/>
    </source>
</evidence>
<dbReference type="PRINTS" id="PR00990">
    <property type="entry name" value="RIBOKINASE"/>
</dbReference>
<comment type="function">
    <text evidence="13">Catalyzes the phosphorylation of ribose at O-5 in a reaction requiring ATP and magnesium. The resulting D-ribose-5-phosphate can then be used either for sythesis of nucleotides, histidine, and tryptophan, or as a component of the pentose phosphate pathway.</text>
</comment>
<keyword evidence="8 13" id="KW-0418">Kinase</keyword>
<dbReference type="Proteomes" id="UP000190837">
    <property type="component" value="Unassembled WGS sequence"/>
</dbReference>
<proteinExistence type="inferred from homology"/>
<evidence type="ECO:0000256" key="1">
    <source>
        <dbReference type="ARBA" id="ARBA00005380"/>
    </source>
</evidence>
<feature type="binding site" evidence="13">
    <location>
        <position position="251"/>
    </location>
    <ligand>
        <name>substrate</name>
    </ligand>
</feature>
<dbReference type="InterPro" id="IPR002139">
    <property type="entry name" value="Ribo/fructo_kinase"/>
</dbReference>
<name>A0A1C3H2W8_9GAMM</name>
<keyword evidence="10 13" id="KW-0460">Magnesium</keyword>
<feature type="binding site" evidence="13">
    <location>
        <position position="183"/>
    </location>
    <ligand>
        <name>ATP</name>
        <dbReference type="ChEBI" id="CHEBI:30616"/>
    </ligand>
</feature>
<evidence type="ECO:0000256" key="13">
    <source>
        <dbReference type="HAMAP-Rule" id="MF_01987"/>
    </source>
</evidence>
<dbReference type="GO" id="GO:0005829">
    <property type="term" value="C:cytosol"/>
    <property type="evidence" value="ECO:0007669"/>
    <property type="project" value="TreeGrafter"/>
</dbReference>
<dbReference type="InterPro" id="IPR002173">
    <property type="entry name" value="Carboh/pur_kinase_PfkB_CS"/>
</dbReference>
<gene>
    <name evidence="13" type="primary">rbsK</name>
    <name evidence="15" type="ORF">CHUV0807_0677</name>
</gene>
<dbReference type="Gene3D" id="3.40.1190.20">
    <property type="match status" value="1"/>
</dbReference>
<evidence type="ECO:0000256" key="8">
    <source>
        <dbReference type="ARBA" id="ARBA00022777"/>
    </source>
</evidence>
<dbReference type="Pfam" id="PF00294">
    <property type="entry name" value="PfkB"/>
    <property type="match status" value="1"/>
</dbReference>
<sequence length="305" mass="31095">MKPLLVLGSSNIDHIAQMAAFPQAGETLHGERYHRAYGGKGANQAVAAAKSGAPTHFISAFGDDSAGGELRAHLESLHIDCGGSKTVADSTGMAMIWLNRAGENSIVVIAGANAALDAAHVEAEQARIAAASLLLLQLETPLEGVIRAAAIARAHGVRTILNPAPAAALPPELLANLDLITPNETEAERLTGIAVQDENSAARAAANLHAQGVPTVLITLGSRGVYASADGHGTLYPAYRVQPVDTTAAGDTFNGALAAALLRGEPLARAIAWGQATAALSVQTLGAQPSIPDAAATTAFLQDHS</sequence>
<feature type="binding site" evidence="13">
    <location>
        <position position="139"/>
    </location>
    <ligand>
        <name>substrate</name>
    </ligand>
</feature>
<comment type="activity regulation">
    <text evidence="13">Activated by a monovalent cation that binds near, but not in, the active site. The most likely occupant of the site in vivo is potassium. Ion binding induces a conformational change that may alter substrate affinity.</text>
</comment>
<feature type="binding site" evidence="13">
    <location>
        <position position="290"/>
    </location>
    <ligand>
        <name>K(+)</name>
        <dbReference type="ChEBI" id="CHEBI:29103"/>
    </ligand>
</feature>
<evidence type="ECO:0000313" key="15">
    <source>
        <dbReference type="EMBL" id="SAM60021.1"/>
    </source>
</evidence>
<dbReference type="GO" id="GO:0019303">
    <property type="term" value="P:D-ribose catabolic process"/>
    <property type="evidence" value="ECO:0007669"/>
    <property type="project" value="UniProtKB-UniRule"/>
</dbReference>
<feature type="binding site" evidence="13">
    <location>
        <begin position="11"/>
        <end position="13"/>
    </location>
    <ligand>
        <name>substrate</name>
    </ligand>
</feature>
<evidence type="ECO:0000256" key="2">
    <source>
        <dbReference type="ARBA" id="ARBA00012035"/>
    </source>
</evidence>
<dbReference type="PROSITE" id="PS00584">
    <property type="entry name" value="PFKB_KINASES_2"/>
    <property type="match status" value="1"/>
</dbReference>
<accession>A0A1C3H2W8</accession>
<comment type="catalytic activity">
    <reaction evidence="13">
        <text>D-ribose + ATP = D-ribose 5-phosphate + ADP + H(+)</text>
        <dbReference type="Rhea" id="RHEA:13697"/>
        <dbReference type="ChEBI" id="CHEBI:15378"/>
        <dbReference type="ChEBI" id="CHEBI:30616"/>
        <dbReference type="ChEBI" id="CHEBI:47013"/>
        <dbReference type="ChEBI" id="CHEBI:78346"/>
        <dbReference type="ChEBI" id="CHEBI:456216"/>
        <dbReference type="EC" id="2.7.1.15"/>
    </reaction>
</comment>
<comment type="similarity">
    <text evidence="1">Belongs to the carbohydrate kinase pfkB family.</text>
</comment>
<dbReference type="UniPathway" id="UPA00916">
    <property type="reaction ID" value="UER00889"/>
</dbReference>
<feature type="domain" description="Carbohydrate kinase PfkB" evidence="14">
    <location>
        <begin position="3"/>
        <end position="293"/>
    </location>
</feature>
<dbReference type="GO" id="GO:0046872">
    <property type="term" value="F:metal ion binding"/>
    <property type="evidence" value="ECO:0007669"/>
    <property type="project" value="UniProtKB-KW"/>
</dbReference>
<evidence type="ECO:0000313" key="16">
    <source>
        <dbReference type="Proteomes" id="UP000190837"/>
    </source>
</evidence>
<feature type="binding site" evidence="13">
    <location>
        <position position="281"/>
    </location>
    <ligand>
        <name>K(+)</name>
        <dbReference type="ChEBI" id="CHEBI:29103"/>
    </ligand>
</feature>
<feature type="binding site" evidence="13">
    <location>
        <position position="284"/>
    </location>
    <ligand>
        <name>K(+)</name>
        <dbReference type="ChEBI" id="CHEBI:29103"/>
    </ligand>
</feature>
<dbReference type="EMBL" id="FKLO01000029">
    <property type="protein sequence ID" value="SAM60021.1"/>
    <property type="molecule type" value="Genomic_DNA"/>
</dbReference>
<feature type="binding site" evidence="13">
    <location>
        <begin position="219"/>
        <end position="224"/>
    </location>
    <ligand>
        <name>ATP</name>
        <dbReference type="ChEBI" id="CHEBI:30616"/>
    </ligand>
</feature>
<evidence type="ECO:0000256" key="3">
    <source>
        <dbReference type="ARBA" id="ARBA00016943"/>
    </source>
</evidence>
<keyword evidence="6 13" id="KW-0479">Metal-binding</keyword>
<feature type="active site" description="Proton acceptor" evidence="13">
    <location>
        <position position="251"/>
    </location>
</feature>
<evidence type="ECO:0000259" key="14">
    <source>
        <dbReference type="Pfam" id="PF00294"/>
    </source>
</evidence>
<comment type="cofactor">
    <cofactor evidence="13">
        <name>Mg(2+)</name>
        <dbReference type="ChEBI" id="CHEBI:18420"/>
    </cofactor>
    <text evidence="13">Requires a divalent cation, most likely magnesium in vivo, as an electrophilic catalyst to aid phosphoryl group transfer. It is the chelate of the metal and the nucleotide that is the actual substrate.</text>
</comment>
<dbReference type="PANTHER" id="PTHR10584:SF166">
    <property type="entry name" value="RIBOKINASE"/>
    <property type="match status" value="1"/>
</dbReference>
<dbReference type="GO" id="GO:0005524">
    <property type="term" value="F:ATP binding"/>
    <property type="evidence" value="ECO:0007669"/>
    <property type="project" value="UniProtKB-UniRule"/>
</dbReference>
<evidence type="ECO:0000256" key="12">
    <source>
        <dbReference type="ARBA" id="ARBA00023277"/>
    </source>
</evidence>
<comment type="similarity">
    <text evidence="13">Belongs to the carbohydrate kinase PfkB family. Ribokinase subfamily.</text>
</comment>
<dbReference type="NCBIfam" id="TIGR02152">
    <property type="entry name" value="D_ribokin_bact"/>
    <property type="match status" value="1"/>
</dbReference>
<evidence type="ECO:0000256" key="10">
    <source>
        <dbReference type="ARBA" id="ARBA00022842"/>
    </source>
</evidence>
<feature type="binding site" evidence="13">
    <location>
        <begin position="250"/>
        <end position="251"/>
    </location>
    <ligand>
        <name>ATP</name>
        <dbReference type="ChEBI" id="CHEBI:30616"/>
    </ligand>
</feature>
<feature type="binding site" evidence="13">
    <location>
        <position position="247"/>
    </location>
    <ligand>
        <name>K(+)</name>
        <dbReference type="ChEBI" id="CHEBI:29103"/>
    </ligand>
</feature>
<dbReference type="SUPFAM" id="SSF53613">
    <property type="entry name" value="Ribokinase-like"/>
    <property type="match status" value="1"/>
</dbReference>
<keyword evidence="9 13" id="KW-0067">ATP-binding</keyword>
<dbReference type="RefSeq" id="WP_079539710.1">
    <property type="nucleotide sequence ID" value="NZ_FKLO01000029.1"/>
</dbReference>
<protein>
    <recommendedName>
        <fullName evidence="3 13">Ribokinase</fullName>
        <shortName evidence="13">RK</shortName>
        <ecNumber evidence="2 13">2.7.1.15</ecNumber>
    </recommendedName>
</protein>
<comment type="caution">
    <text evidence="13">Lacks conserved residue(s) required for the propagation of feature annotation.</text>
</comment>
<evidence type="ECO:0000256" key="9">
    <source>
        <dbReference type="ARBA" id="ARBA00022840"/>
    </source>
</evidence>
<keyword evidence="11 13" id="KW-0630">Potassium</keyword>
<dbReference type="InterPro" id="IPR011877">
    <property type="entry name" value="Ribokinase"/>
</dbReference>
<keyword evidence="12 13" id="KW-0119">Carbohydrate metabolism</keyword>
<feature type="binding site" evidence="13">
    <location>
        <begin position="39"/>
        <end position="43"/>
    </location>
    <ligand>
        <name>substrate</name>
    </ligand>
</feature>
<comment type="subcellular location">
    <subcellularLocation>
        <location evidence="13">Cytoplasm</location>
    </subcellularLocation>
</comment>
<dbReference type="CDD" id="cd01174">
    <property type="entry name" value="ribokinase"/>
    <property type="match status" value="1"/>
</dbReference>
<keyword evidence="7 13" id="KW-0547">Nucleotide-binding</keyword>